<dbReference type="GO" id="GO:0007204">
    <property type="term" value="P:positive regulation of cytosolic calcium ion concentration"/>
    <property type="evidence" value="ECO:0007669"/>
    <property type="project" value="TreeGrafter"/>
</dbReference>
<dbReference type="GO" id="GO:0006954">
    <property type="term" value="P:inflammatory response"/>
    <property type="evidence" value="ECO:0007669"/>
    <property type="project" value="TreeGrafter"/>
</dbReference>
<evidence type="ECO:0000256" key="7">
    <source>
        <dbReference type="ARBA" id="ARBA00022692"/>
    </source>
</evidence>
<feature type="domain" description="G-protein coupled receptors family 1 profile" evidence="21">
    <location>
        <begin position="94"/>
        <end position="482"/>
    </location>
</feature>
<feature type="region of interest" description="Disordered" evidence="19">
    <location>
        <begin position="252"/>
        <end position="302"/>
    </location>
</feature>
<evidence type="ECO:0000256" key="17">
    <source>
        <dbReference type="ARBA" id="ARBA00025827"/>
    </source>
</evidence>
<dbReference type="GeneID" id="102028398"/>
<dbReference type="OMA" id="MCGYNFG"/>
<keyword evidence="10 20" id="KW-0472">Membrane</keyword>
<evidence type="ECO:0000256" key="6">
    <source>
        <dbReference type="ARBA" id="ARBA00022641"/>
    </source>
</evidence>
<name>A0A8C2W6C3_CHILA</name>
<evidence type="ECO:0000256" key="3">
    <source>
        <dbReference type="ARBA" id="ARBA00022475"/>
    </source>
</evidence>
<evidence type="ECO:0000256" key="16">
    <source>
        <dbReference type="ARBA" id="ARBA00025736"/>
    </source>
</evidence>
<evidence type="ECO:0000256" key="20">
    <source>
        <dbReference type="SAM" id="Phobius"/>
    </source>
</evidence>
<feature type="transmembrane region" description="Helical" evidence="20">
    <location>
        <begin position="193"/>
        <end position="214"/>
    </location>
</feature>
<dbReference type="GO" id="GO:0019722">
    <property type="term" value="P:calcium-mediated signaling"/>
    <property type="evidence" value="ECO:0007669"/>
    <property type="project" value="Ensembl"/>
</dbReference>
<comment type="subcellular location">
    <subcellularLocation>
        <location evidence="1">Cell membrane</location>
        <topology evidence="1">Multi-pass membrane protein</topology>
    </subcellularLocation>
</comment>
<keyword evidence="6" id="KW-0765">Sulfation</keyword>
<keyword evidence="11" id="KW-1015">Disulfide bond</keyword>
<dbReference type="InterPro" id="IPR000276">
    <property type="entry name" value="GPCR_Rhodpsn"/>
</dbReference>
<evidence type="ECO:0000256" key="4">
    <source>
        <dbReference type="ARBA" id="ARBA00022500"/>
    </source>
</evidence>
<proteinExistence type="inferred from homology"/>
<keyword evidence="3" id="KW-1003">Cell membrane</keyword>
<feature type="transmembrane region" description="Helical" evidence="20">
    <location>
        <begin position="460"/>
        <end position="485"/>
    </location>
</feature>
<evidence type="ECO:0000256" key="11">
    <source>
        <dbReference type="ARBA" id="ARBA00023157"/>
    </source>
</evidence>
<keyword evidence="23" id="KW-1185">Reference proteome</keyword>
<dbReference type="InterPro" id="IPR017452">
    <property type="entry name" value="GPCR_Rhodpsn_7TM"/>
</dbReference>
<keyword evidence="4" id="KW-0145">Chemotaxis</keyword>
<dbReference type="CTD" id="719"/>
<evidence type="ECO:0000256" key="18">
    <source>
        <dbReference type="RuleBase" id="RU000688"/>
    </source>
</evidence>
<dbReference type="InterPro" id="IPR002234">
    <property type="entry name" value="Anphylx_rcpt_C3a/C5a1-2"/>
</dbReference>
<dbReference type="GO" id="GO:0010575">
    <property type="term" value="P:positive regulation of vascular endothelial growth factor production"/>
    <property type="evidence" value="ECO:0007669"/>
    <property type="project" value="Ensembl"/>
</dbReference>
<keyword evidence="14 18" id="KW-0807">Transducer</keyword>
<evidence type="ECO:0000256" key="5">
    <source>
        <dbReference type="ARBA" id="ARBA00022553"/>
    </source>
</evidence>
<dbReference type="Ensembl" id="ENSCLAT00000024037.1">
    <property type="protein sequence ID" value="ENSCLAP00000023811.1"/>
    <property type="gene ID" value="ENSCLAG00000016345.1"/>
</dbReference>
<dbReference type="GO" id="GO:0090023">
    <property type="term" value="P:positive regulation of neutrophil chemotaxis"/>
    <property type="evidence" value="ECO:0007669"/>
    <property type="project" value="Ensembl"/>
</dbReference>
<dbReference type="GO" id="GO:0004930">
    <property type="term" value="F:G protein-coupled receptor activity"/>
    <property type="evidence" value="ECO:0007669"/>
    <property type="project" value="UniProtKB-KW"/>
</dbReference>
<accession>A0A8C2W6C3</accession>
<feature type="compositionally biased region" description="Polar residues" evidence="19">
    <location>
        <begin position="280"/>
        <end position="295"/>
    </location>
</feature>
<evidence type="ECO:0000256" key="8">
    <source>
        <dbReference type="ARBA" id="ARBA00022989"/>
    </source>
</evidence>
<dbReference type="GO" id="GO:0004876">
    <property type="term" value="F:complement component C3a receptor activity"/>
    <property type="evidence" value="ECO:0007669"/>
    <property type="project" value="Ensembl"/>
</dbReference>
<dbReference type="SUPFAM" id="SSF81321">
    <property type="entry name" value="Family A G protein-coupled receptor-like"/>
    <property type="match status" value="1"/>
</dbReference>
<evidence type="ECO:0000256" key="15">
    <source>
        <dbReference type="ARBA" id="ARBA00025640"/>
    </source>
</evidence>
<evidence type="ECO:0000256" key="14">
    <source>
        <dbReference type="ARBA" id="ARBA00023224"/>
    </source>
</evidence>
<evidence type="ECO:0000256" key="12">
    <source>
        <dbReference type="ARBA" id="ARBA00023170"/>
    </source>
</evidence>
<feature type="transmembrane region" description="Helical" evidence="20">
    <location>
        <begin position="388"/>
        <end position="410"/>
    </location>
</feature>
<feature type="transmembrane region" description="Helical" evidence="20">
    <location>
        <begin position="151"/>
        <end position="172"/>
    </location>
</feature>
<comment type="similarity">
    <text evidence="18">Belongs to the G-protein coupled receptor 1 family.</text>
</comment>
<evidence type="ECO:0000313" key="22">
    <source>
        <dbReference type="Ensembl" id="ENSCLAP00000023811.1"/>
    </source>
</evidence>
<evidence type="ECO:0000313" key="23">
    <source>
        <dbReference type="Proteomes" id="UP000694398"/>
    </source>
</evidence>
<evidence type="ECO:0000256" key="2">
    <source>
        <dbReference type="ARBA" id="ARBA00022343"/>
    </source>
</evidence>
<keyword evidence="7 18" id="KW-0812">Transmembrane</keyword>
<comment type="subunit">
    <text evidence="17">Interacts with VGF-derived peptide TLQP-21.</text>
</comment>
<organism evidence="22 23">
    <name type="scientific">Chinchilla lanigera</name>
    <name type="common">Long-tailed chinchilla</name>
    <name type="synonym">Chinchilla villidera</name>
    <dbReference type="NCBI Taxonomy" id="34839"/>
    <lineage>
        <taxon>Eukaryota</taxon>
        <taxon>Metazoa</taxon>
        <taxon>Chordata</taxon>
        <taxon>Craniata</taxon>
        <taxon>Vertebrata</taxon>
        <taxon>Euteleostomi</taxon>
        <taxon>Mammalia</taxon>
        <taxon>Eutheria</taxon>
        <taxon>Euarchontoglires</taxon>
        <taxon>Glires</taxon>
        <taxon>Rodentia</taxon>
        <taxon>Hystricomorpha</taxon>
        <taxon>Chinchillidae</taxon>
        <taxon>Chinchilla</taxon>
    </lineage>
</organism>
<protein>
    <recommendedName>
        <fullName evidence="2">C3a anaphylatoxin chemotactic receptor</fullName>
    </recommendedName>
</protein>
<dbReference type="GO" id="GO:0006935">
    <property type="term" value="P:chemotaxis"/>
    <property type="evidence" value="ECO:0007669"/>
    <property type="project" value="UniProtKB-KW"/>
</dbReference>
<evidence type="ECO:0000259" key="21">
    <source>
        <dbReference type="PROSITE" id="PS50262"/>
    </source>
</evidence>
<dbReference type="GO" id="GO:0007193">
    <property type="term" value="P:adenylate cyclase-inhibiting G protein-coupled receptor signaling pathway"/>
    <property type="evidence" value="ECO:0007669"/>
    <property type="project" value="Ensembl"/>
</dbReference>
<reference evidence="22" key="2">
    <citation type="submission" date="2025-09" db="UniProtKB">
        <authorList>
            <consortium name="Ensembl"/>
        </authorList>
    </citation>
    <scope>IDENTIFICATION</scope>
</reference>
<dbReference type="Pfam" id="PF00001">
    <property type="entry name" value="7tm_1"/>
    <property type="match status" value="2"/>
</dbReference>
<comment type="similarity">
    <text evidence="16">Belongs to the chemokine-like receptor (CMKLR) family.</text>
</comment>
<reference evidence="22" key="1">
    <citation type="submission" date="2025-08" db="UniProtKB">
        <authorList>
            <consortium name="Ensembl"/>
        </authorList>
    </citation>
    <scope>IDENTIFICATION</scope>
</reference>
<keyword evidence="8 20" id="KW-1133">Transmembrane helix</keyword>
<dbReference type="PROSITE" id="PS50262">
    <property type="entry name" value="G_PROTEIN_RECEP_F1_2"/>
    <property type="match status" value="1"/>
</dbReference>
<keyword evidence="5" id="KW-0597">Phosphoprotein</keyword>
<dbReference type="FunFam" id="1.20.1070.10:FF:000269">
    <property type="entry name" value="C3a anaphylatoxin chemotactic receptor"/>
    <property type="match status" value="1"/>
</dbReference>
<gene>
    <name evidence="22" type="primary">C3AR1</name>
</gene>
<feature type="transmembrane region" description="Helical" evidence="20">
    <location>
        <begin position="422"/>
        <end position="440"/>
    </location>
</feature>
<dbReference type="AlphaFoldDB" id="A0A8C2W6C3"/>
<dbReference type="FunFam" id="1.20.1070.10:FF:000284">
    <property type="entry name" value="C3a anaphylatoxin chemotactic receptor"/>
    <property type="match status" value="1"/>
</dbReference>
<dbReference type="InterPro" id="IPR000826">
    <property type="entry name" value="Formyl_rcpt-rel"/>
</dbReference>
<dbReference type="InterPro" id="IPR001644">
    <property type="entry name" value="Anaphtx_C3AR1"/>
</dbReference>
<keyword evidence="12 18" id="KW-0675">Receptor</keyword>
<dbReference type="PANTHER" id="PTHR24225">
    <property type="entry name" value="CHEMOTACTIC RECEPTOR"/>
    <property type="match status" value="1"/>
</dbReference>
<comment type="function">
    <text evidence="15">Receptor for the chemotactic and inflammatory peptide anaphylatoxin C3a. This receptor stimulates chemotaxis, granule enzyme release and superoxide anion production.</text>
</comment>
<dbReference type="RefSeq" id="XP_005378970.1">
    <property type="nucleotide sequence ID" value="XM_005378913.2"/>
</dbReference>
<evidence type="ECO:0000256" key="9">
    <source>
        <dbReference type="ARBA" id="ARBA00023040"/>
    </source>
</evidence>
<dbReference type="PRINTS" id="PR00237">
    <property type="entry name" value="GPCRRHODOPSN"/>
</dbReference>
<keyword evidence="13" id="KW-0325">Glycoprotein</keyword>
<dbReference type="GO" id="GO:0004878">
    <property type="term" value="F:complement component C5a receptor activity"/>
    <property type="evidence" value="ECO:0007669"/>
    <property type="project" value="TreeGrafter"/>
</dbReference>
<evidence type="ECO:0000256" key="19">
    <source>
        <dbReference type="SAM" id="MobiDB-lite"/>
    </source>
</evidence>
<keyword evidence="9 18" id="KW-0297">G-protein coupled receptor</keyword>
<dbReference type="PROSITE" id="PS00237">
    <property type="entry name" value="G_PROTEIN_RECEP_F1_1"/>
    <property type="match status" value="1"/>
</dbReference>
<dbReference type="GO" id="GO:0005886">
    <property type="term" value="C:plasma membrane"/>
    <property type="evidence" value="ECO:0007669"/>
    <property type="project" value="UniProtKB-SubCell"/>
</dbReference>
<dbReference type="PANTHER" id="PTHR24225:SF28">
    <property type="entry name" value="C3A ANAPHYLATOXIN CHEMOTACTIC RECEPTOR"/>
    <property type="match status" value="1"/>
</dbReference>
<sequence length="531" mass="58923">MRLSLGNRKRENSASCLNALHNFIVAKSGTSRLSRDLQLAVEAFSFISNFRYLAMESFSAETNSTDLYLEPQYQPQTILAMAILGLTFILGLPGNGLVLWVAGLKMRRTVNTVWFLHLTLADFLCCLSLPLSMAHLALQGYWPYGNILCKLIPSIIILNMFASVFLLTAISLDRCLLVLKPIWCQNHRSVRTACAICGCIWLVAFVLCTPVFMYRETSTVDSHTVCTYNFGPMPFDYSGEYAYDSDALDHDTPDPTIQLPGEMERSSDPSAFQTHHHPWSVTTLVHSPPSQQPSEDSFRMGSTKLPSQLESAGVGSAAALCGPPAEENGTNTLNNSALLSTDLDLFPYASRNCLSTPEPSQDFEDYLNPFAYEQQVPIPLMAITFTRLVVGFLLPTIIMMACYALIVFRMRRIRIVKSRNKAFHLAVVVVTVFLVCWTPYHVFGVLTLFTDVGSPLGEALLSWDCVSIALASANSCFNPFLYALLGRDLRRQARQSMKGILEAAFTEDVTKSTSCTQTKAFSEKDSFSTNV</sequence>
<dbReference type="Proteomes" id="UP000694398">
    <property type="component" value="Unassembled WGS sequence"/>
</dbReference>
<dbReference type="GO" id="GO:0010759">
    <property type="term" value="P:positive regulation of macrophage chemotaxis"/>
    <property type="evidence" value="ECO:0007669"/>
    <property type="project" value="Ensembl"/>
</dbReference>
<dbReference type="PRINTS" id="PR01104">
    <property type="entry name" value="ANPHYLATOXNR"/>
</dbReference>
<evidence type="ECO:0000256" key="10">
    <source>
        <dbReference type="ARBA" id="ARBA00023136"/>
    </source>
</evidence>
<dbReference type="OrthoDB" id="10037617at2759"/>
<feature type="transmembrane region" description="Helical" evidence="20">
    <location>
        <begin position="113"/>
        <end position="131"/>
    </location>
</feature>
<dbReference type="GeneTree" id="ENSGT01140000282544"/>
<dbReference type="Gene3D" id="1.20.1070.10">
    <property type="entry name" value="Rhodopsin 7-helix transmembrane proteins"/>
    <property type="match status" value="2"/>
</dbReference>
<evidence type="ECO:0000256" key="1">
    <source>
        <dbReference type="ARBA" id="ARBA00004651"/>
    </source>
</evidence>
<dbReference type="GO" id="GO:0007200">
    <property type="term" value="P:phospholipase C-activating G protein-coupled receptor signaling pathway"/>
    <property type="evidence" value="ECO:0007669"/>
    <property type="project" value="TreeGrafter"/>
</dbReference>
<dbReference type="GO" id="GO:0045766">
    <property type="term" value="P:positive regulation of angiogenesis"/>
    <property type="evidence" value="ECO:0007669"/>
    <property type="project" value="Ensembl"/>
</dbReference>
<dbReference type="PRINTS" id="PR01060">
    <property type="entry name" value="C3ANPHYLTXNR"/>
</dbReference>
<feature type="transmembrane region" description="Helical" evidence="20">
    <location>
        <begin position="78"/>
        <end position="101"/>
    </location>
</feature>
<evidence type="ECO:0000256" key="13">
    <source>
        <dbReference type="ARBA" id="ARBA00023180"/>
    </source>
</evidence>